<keyword evidence="1" id="KW-0805">Transcription regulation</keyword>
<dbReference type="PANTHER" id="PTHR30146:SF155">
    <property type="entry name" value="ALANINE RACEMASE"/>
    <property type="match status" value="1"/>
</dbReference>
<dbReference type="EMBL" id="JACXZS010000001">
    <property type="protein sequence ID" value="MBD3940097.1"/>
    <property type="molecule type" value="Genomic_DNA"/>
</dbReference>
<evidence type="ECO:0000256" key="3">
    <source>
        <dbReference type="ARBA" id="ARBA00023163"/>
    </source>
</evidence>
<organism evidence="6 7">
    <name type="scientific">Microbacterium helvum</name>
    <dbReference type="NCBI Taxonomy" id="2773713"/>
    <lineage>
        <taxon>Bacteria</taxon>
        <taxon>Bacillati</taxon>
        <taxon>Actinomycetota</taxon>
        <taxon>Actinomycetes</taxon>
        <taxon>Micrococcales</taxon>
        <taxon>Microbacteriaceae</taxon>
        <taxon>Microbacterium</taxon>
    </lineage>
</organism>
<dbReference type="InterPro" id="IPR046335">
    <property type="entry name" value="LacI/GalR-like_sensor"/>
</dbReference>
<accession>A0ABR8NI41</accession>
<dbReference type="SUPFAM" id="SSF53822">
    <property type="entry name" value="Periplasmic binding protein-like I"/>
    <property type="match status" value="1"/>
</dbReference>
<keyword evidence="2" id="KW-0238">DNA-binding</keyword>
<protein>
    <submittedName>
        <fullName evidence="6">Substrate-binding domain-containing protein</fullName>
    </submittedName>
</protein>
<keyword evidence="3" id="KW-0804">Transcription</keyword>
<comment type="caution">
    <text evidence="6">The sequence shown here is derived from an EMBL/GenBank/DDBJ whole genome shotgun (WGS) entry which is preliminary data.</text>
</comment>
<dbReference type="Pfam" id="PF13377">
    <property type="entry name" value="Peripla_BP_3"/>
    <property type="match status" value="1"/>
</dbReference>
<evidence type="ECO:0000256" key="4">
    <source>
        <dbReference type="SAM" id="MobiDB-lite"/>
    </source>
</evidence>
<dbReference type="PANTHER" id="PTHR30146">
    <property type="entry name" value="LACI-RELATED TRANSCRIPTIONAL REPRESSOR"/>
    <property type="match status" value="1"/>
</dbReference>
<name>A0ABR8NI41_9MICO</name>
<evidence type="ECO:0000256" key="2">
    <source>
        <dbReference type="ARBA" id="ARBA00023125"/>
    </source>
</evidence>
<feature type="region of interest" description="Disordered" evidence="4">
    <location>
        <begin position="1"/>
        <end position="37"/>
    </location>
</feature>
<gene>
    <name evidence="6" type="ORF">IF188_00100</name>
</gene>
<proteinExistence type="predicted"/>
<evidence type="ECO:0000259" key="5">
    <source>
        <dbReference type="Pfam" id="PF13377"/>
    </source>
</evidence>
<dbReference type="InterPro" id="IPR028082">
    <property type="entry name" value="Peripla_BP_I"/>
</dbReference>
<dbReference type="Gene3D" id="3.40.50.2300">
    <property type="match status" value="2"/>
</dbReference>
<dbReference type="Proteomes" id="UP000598426">
    <property type="component" value="Unassembled WGS sequence"/>
</dbReference>
<feature type="domain" description="Transcriptional regulator LacI/GalR-like sensor" evidence="5">
    <location>
        <begin position="166"/>
        <end position="291"/>
    </location>
</feature>
<reference evidence="6 7" key="1">
    <citation type="submission" date="2020-09" db="EMBL/GenBank/DDBJ databases">
        <title>Isolation and identification of active actinomycetes.</title>
        <authorList>
            <person name="Li X."/>
        </authorList>
    </citation>
    <scope>NUCLEOTIDE SEQUENCE [LARGE SCALE GENOMIC DNA]</scope>
    <source>
        <strain evidence="6 7">NEAU-LLC</strain>
    </source>
</reference>
<keyword evidence="7" id="KW-1185">Reference proteome</keyword>
<dbReference type="RefSeq" id="WP_191169761.1">
    <property type="nucleotide sequence ID" value="NZ_JACXZS010000001.1"/>
</dbReference>
<evidence type="ECO:0000313" key="7">
    <source>
        <dbReference type="Proteomes" id="UP000598426"/>
    </source>
</evidence>
<evidence type="ECO:0000256" key="1">
    <source>
        <dbReference type="ARBA" id="ARBA00023015"/>
    </source>
</evidence>
<sequence>MSAITTTAGPGARSPRPHDQQRQGAQTSDGDRMTGIGLAIPADSTDDHFVAALVNALAEPMIAEGYGLFTRVVHDPASERRMYRLWAASDGIAGVVLLGAGRGDERVKLLRSLGVLFAAIADVSQQGDFPAVVVDAAASVDVISGFLAAGRHERTVYLASPGDSVTSQARANAVGDRFETVHVERDAAAAVAAASAVLATGPATLLFDSDVHAAAAASAFIARGLTVPDDVAIVSWTDSALCRSATPSLTAVDRRGGEIGRLLGHRMLATIGGGEARADRAPDPFIVRRESA</sequence>
<evidence type="ECO:0000313" key="6">
    <source>
        <dbReference type="EMBL" id="MBD3940097.1"/>
    </source>
</evidence>